<accession>A0A0R2GYW3</accession>
<organism evidence="2 3">
    <name type="scientific">Weissella viridescens</name>
    <name type="common">Lactobacillus viridescens</name>
    <dbReference type="NCBI Taxonomy" id="1629"/>
    <lineage>
        <taxon>Bacteria</taxon>
        <taxon>Bacillati</taxon>
        <taxon>Bacillota</taxon>
        <taxon>Bacilli</taxon>
        <taxon>Lactobacillales</taxon>
        <taxon>Lactobacillaceae</taxon>
        <taxon>Weissella</taxon>
    </lineage>
</organism>
<dbReference type="PANTHER" id="PTHR30344">
    <property type="entry name" value="6-PHOSPHOGLUCONOLACTONASE-RELATED"/>
    <property type="match status" value="1"/>
</dbReference>
<keyword evidence="3" id="KW-1185">Reference proteome</keyword>
<protein>
    <recommendedName>
        <fullName evidence="4">6-phosphogluconolactonase</fullName>
    </recommendedName>
</protein>
<dbReference type="EMBL" id="JQBM01000004">
    <property type="protein sequence ID" value="KRN45923.1"/>
    <property type="molecule type" value="Genomic_DNA"/>
</dbReference>
<dbReference type="GO" id="GO:0005829">
    <property type="term" value="C:cytosol"/>
    <property type="evidence" value="ECO:0007669"/>
    <property type="project" value="TreeGrafter"/>
</dbReference>
<dbReference type="InterPro" id="IPR050282">
    <property type="entry name" value="Cycloisomerase_2"/>
</dbReference>
<gene>
    <name evidence="2" type="ORF">IV50_GL001266</name>
</gene>
<reference evidence="2 3" key="1">
    <citation type="journal article" date="2015" name="Genome Announc.">
        <title>Expanding the biotechnology potential of lactobacilli through comparative genomics of 213 strains and associated genera.</title>
        <authorList>
            <person name="Sun Z."/>
            <person name="Harris H.M."/>
            <person name="McCann A."/>
            <person name="Guo C."/>
            <person name="Argimon S."/>
            <person name="Zhang W."/>
            <person name="Yang X."/>
            <person name="Jeffery I.B."/>
            <person name="Cooney J.C."/>
            <person name="Kagawa T.F."/>
            <person name="Liu W."/>
            <person name="Song Y."/>
            <person name="Salvetti E."/>
            <person name="Wrobel A."/>
            <person name="Rasinkangas P."/>
            <person name="Parkhill J."/>
            <person name="Rea M.C."/>
            <person name="O'Sullivan O."/>
            <person name="Ritari J."/>
            <person name="Douillard F.P."/>
            <person name="Paul Ross R."/>
            <person name="Yang R."/>
            <person name="Briner A.E."/>
            <person name="Felis G.E."/>
            <person name="de Vos W.M."/>
            <person name="Barrangou R."/>
            <person name="Klaenhammer T.R."/>
            <person name="Caufield P.W."/>
            <person name="Cui Y."/>
            <person name="Zhang H."/>
            <person name="O'Toole P.W."/>
        </authorList>
    </citation>
    <scope>NUCLEOTIDE SEQUENCE [LARGE SCALE GENOMIC DNA]</scope>
    <source>
        <strain evidence="2 3">DSM 20410</strain>
    </source>
</reference>
<dbReference type="Gene3D" id="2.130.10.10">
    <property type="entry name" value="YVTN repeat-like/Quinoprotein amine dehydrogenase"/>
    <property type="match status" value="1"/>
</dbReference>
<comment type="similarity">
    <text evidence="1">Belongs to the cycloisomerase 2 family.</text>
</comment>
<dbReference type="PANTHER" id="PTHR30344:SF1">
    <property type="entry name" value="6-PHOSPHOGLUCONOLACTONASE"/>
    <property type="match status" value="1"/>
</dbReference>
<evidence type="ECO:0008006" key="4">
    <source>
        <dbReference type="Google" id="ProtNLM"/>
    </source>
</evidence>
<dbReference type="InterPro" id="IPR019405">
    <property type="entry name" value="Lactonase_7-beta_prop"/>
</dbReference>
<dbReference type="Proteomes" id="UP000051992">
    <property type="component" value="Unassembled WGS sequence"/>
</dbReference>
<evidence type="ECO:0000256" key="1">
    <source>
        <dbReference type="ARBA" id="ARBA00005564"/>
    </source>
</evidence>
<dbReference type="Pfam" id="PF10282">
    <property type="entry name" value="Lactonase"/>
    <property type="match status" value="1"/>
</dbReference>
<comment type="caution">
    <text evidence="2">The sequence shown here is derived from an EMBL/GenBank/DDBJ whole genome shotgun (WGS) entry which is preliminary data.</text>
</comment>
<dbReference type="InterPro" id="IPR011048">
    <property type="entry name" value="Haem_d1_sf"/>
</dbReference>
<dbReference type="InterPro" id="IPR015943">
    <property type="entry name" value="WD40/YVTN_repeat-like_dom_sf"/>
</dbReference>
<dbReference type="GO" id="GO:0017057">
    <property type="term" value="F:6-phosphogluconolactonase activity"/>
    <property type="evidence" value="ECO:0007669"/>
    <property type="project" value="TreeGrafter"/>
</dbReference>
<dbReference type="PATRIC" id="fig|1629.5.peg.1279"/>
<evidence type="ECO:0000313" key="3">
    <source>
        <dbReference type="Proteomes" id="UP000051992"/>
    </source>
</evidence>
<dbReference type="SUPFAM" id="SSF51004">
    <property type="entry name" value="C-terminal (heme d1) domain of cytochrome cd1-nitrite reductase"/>
    <property type="match status" value="1"/>
</dbReference>
<name>A0A0R2GYW3_WEIVI</name>
<evidence type="ECO:0000313" key="2">
    <source>
        <dbReference type="EMBL" id="KRN45923.1"/>
    </source>
</evidence>
<proteinExistence type="inferred from homology"/>
<sequence length="365" mass="41144">MSKALPLLNGFGFALLFYTEVKIMIEPFLLGTYTKKDSEGIYRVELDTEAKKLQNLTLLAKESNPTYVAESKDGIIYAVYDQERMGGIAAYRPDGDGKYKLINKVLETGAPVCYVGFDEDRQLIYGANYHKGELNTYTVLEDKGVGPATSFYHHDKTGPHPNQDAPHIHYTNLTPDGRLIVCDLGTDQVYIYDVEPNGLLSTRSIYKAQPGTGPRHVVFNPNGKYVYLVGELDCSVSVLEYKDTGDLVFVDKYYTKPDDWHEFNSAAAIRFNEKTNTLYVSNRGHDSIAVFKVTEDGRKLELIQRIHTEGHFPRDFNIDPSGQFLVVGHQFSDNLSLFEISEDDGTLTLLDDTFYGPETVCVYFE</sequence>
<dbReference type="AlphaFoldDB" id="A0A0R2GYW3"/>